<organism evidence="1 2">
    <name type="scientific">Antarcticirhabdus aurantiaca</name>
    <dbReference type="NCBI Taxonomy" id="2606717"/>
    <lineage>
        <taxon>Bacteria</taxon>
        <taxon>Pseudomonadati</taxon>
        <taxon>Pseudomonadota</taxon>
        <taxon>Alphaproteobacteria</taxon>
        <taxon>Hyphomicrobiales</taxon>
        <taxon>Aurantimonadaceae</taxon>
        <taxon>Antarcticirhabdus</taxon>
    </lineage>
</organism>
<dbReference type="EMBL" id="CP113520">
    <property type="protein sequence ID" value="WAJ30970.1"/>
    <property type="molecule type" value="Genomic_DNA"/>
</dbReference>
<reference evidence="1" key="1">
    <citation type="submission" date="2022-11" db="EMBL/GenBank/DDBJ databases">
        <title>beta-Carotene-producing bacterium, Jeongeuplla avenae sp. nov., alleviates the salt stress of Arabidopsis seedlings.</title>
        <authorList>
            <person name="Jiang L."/>
            <person name="Lee J."/>
        </authorList>
    </citation>
    <scope>NUCLEOTIDE SEQUENCE</scope>
    <source>
        <strain evidence="1">DY_R2A_6</strain>
    </source>
</reference>
<evidence type="ECO:0000313" key="2">
    <source>
        <dbReference type="Proteomes" id="UP001163223"/>
    </source>
</evidence>
<proteinExistence type="predicted"/>
<gene>
    <name evidence="1" type="ORF">OXU80_12510</name>
</gene>
<keyword evidence="2" id="KW-1185">Reference proteome</keyword>
<name>A0ACD4NVE5_9HYPH</name>
<evidence type="ECO:0000313" key="1">
    <source>
        <dbReference type="EMBL" id="WAJ30970.1"/>
    </source>
</evidence>
<accession>A0ACD4NVE5</accession>
<keyword evidence="1" id="KW-0238">DNA-binding</keyword>
<protein>
    <submittedName>
        <fullName evidence="1">DNA-binding protein</fullName>
    </submittedName>
</protein>
<dbReference type="Proteomes" id="UP001163223">
    <property type="component" value="Chromosome"/>
</dbReference>
<sequence>MSEITKNSLDLIWGAAAIGEVIGRTPRVAFHMLENGELPGRKVGGRWVIERAKLIAVFTGDAA</sequence>